<dbReference type="STRING" id="45067.Llan_1398"/>
<comment type="similarity">
    <text evidence="1 3 4">Belongs to the ArsC family.</text>
</comment>
<dbReference type="GO" id="GO:0008794">
    <property type="term" value="F:arsenate reductase (glutaredoxin) activity"/>
    <property type="evidence" value="ECO:0007669"/>
    <property type="project" value="UniProtKB-UniRule"/>
</dbReference>
<comment type="catalytic activity">
    <reaction evidence="4">
        <text>[glutaredoxin]-dithiol + arsenate + glutathione + H(+) = glutathionyl-S-S-[glutaredoxin] + arsenite + H2O</text>
        <dbReference type="Rhea" id="RHEA:22016"/>
        <dbReference type="Rhea" id="RHEA-COMP:10729"/>
        <dbReference type="Rhea" id="RHEA-COMP:17668"/>
        <dbReference type="ChEBI" id="CHEBI:15377"/>
        <dbReference type="ChEBI" id="CHEBI:15378"/>
        <dbReference type="ChEBI" id="CHEBI:29242"/>
        <dbReference type="ChEBI" id="CHEBI:29950"/>
        <dbReference type="ChEBI" id="CHEBI:48597"/>
        <dbReference type="ChEBI" id="CHEBI:57925"/>
        <dbReference type="ChEBI" id="CHEBI:146199"/>
        <dbReference type="EC" id="1.20.4.1"/>
    </reaction>
</comment>
<gene>
    <name evidence="5" type="ORF">Llan_1398</name>
</gene>
<reference evidence="5 6" key="1">
    <citation type="submission" date="2015-11" db="EMBL/GenBank/DDBJ databases">
        <title>Genomic analysis of 38 Legionella species identifies large and diverse effector repertoires.</title>
        <authorList>
            <person name="Burstein D."/>
            <person name="Amaro F."/>
            <person name="Zusman T."/>
            <person name="Lifshitz Z."/>
            <person name="Cohen O."/>
            <person name="Gilbert J.A."/>
            <person name="Pupko T."/>
            <person name="Shuman H.A."/>
            <person name="Segal G."/>
        </authorList>
    </citation>
    <scope>NUCLEOTIDE SEQUENCE [LARGE SCALE GENOMIC DNA]</scope>
    <source>
        <strain evidence="5 6">ATCC 49751</strain>
    </source>
</reference>
<dbReference type="Gene3D" id="3.40.30.10">
    <property type="entry name" value="Glutaredoxin"/>
    <property type="match status" value="1"/>
</dbReference>
<dbReference type="EC" id="1.20.4.1" evidence="4"/>
<keyword evidence="2 4" id="KW-0560">Oxidoreductase</keyword>
<dbReference type="AlphaFoldDB" id="A0A0W0VPT0"/>
<evidence type="ECO:0000256" key="1">
    <source>
        <dbReference type="ARBA" id="ARBA00007198"/>
    </source>
</evidence>
<name>A0A0W0VPT0_9GAMM</name>
<dbReference type="eggNOG" id="COG1393">
    <property type="taxonomic scope" value="Bacteria"/>
</dbReference>
<dbReference type="Proteomes" id="UP000054869">
    <property type="component" value="Unassembled WGS sequence"/>
</dbReference>
<evidence type="ECO:0000256" key="3">
    <source>
        <dbReference type="PROSITE-ProRule" id="PRU01282"/>
    </source>
</evidence>
<dbReference type="SUPFAM" id="SSF52833">
    <property type="entry name" value="Thioredoxin-like"/>
    <property type="match status" value="1"/>
</dbReference>
<dbReference type="OrthoDB" id="9790554at2"/>
<dbReference type="InterPro" id="IPR006660">
    <property type="entry name" value="Arsenate_reductase-like"/>
</dbReference>
<evidence type="ECO:0000256" key="2">
    <source>
        <dbReference type="ARBA" id="ARBA00023002"/>
    </source>
</evidence>
<keyword evidence="6" id="KW-1185">Reference proteome</keyword>
<dbReference type="NCBIfam" id="TIGR00014">
    <property type="entry name" value="arsC"/>
    <property type="match status" value="1"/>
</dbReference>
<dbReference type="EMBL" id="LNYI01000028">
    <property type="protein sequence ID" value="KTD22135.1"/>
    <property type="molecule type" value="Genomic_DNA"/>
</dbReference>
<sequence>MLIVYHNPRCSKSRACLQLIQEAGVPLTVIDYIKNGLTLDSLRAFVTKLGLDAIVRKNETLYKELHLAEADEVTILQALIDYPQLLQRPIAIVGEKVVVARPPEKVLELIHD</sequence>
<dbReference type="PROSITE" id="PS51353">
    <property type="entry name" value="ARSC"/>
    <property type="match status" value="1"/>
</dbReference>
<dbReference type="InterPro" id="IPR006659">
    <property type="entry name" value="Arsenate_reductase"/>
</dbReference>
<protein>
    <recommendedName>
        <fullName evidence="4">Arsenate reductase</fullName>
        <ecNumber evidence="4">1.20.4.1</ecNumber>
    </recommendedName>
</protein>
<dbReference type="PANTHER" id="PTHR30041">
    <property type="entry name" value="ARSENATE REDUCTASE"/>
    <property type="match status" value="1"/>
</dbReference>
<accession>A0A0W0VPT0</accession>
<proteinExistence type="inferred from homology"/>
<dbReference type="PATRIC" id="fig|45067.4.peg.1464"/>
<organism evidence="5 6">
    <name type="scientific">Legionella lansingensis</name>
    <dbReference type="NCBI Taxonomy" id="45067"/>
    <lineage>
        <taxon>Bacteria</taxon>
        <taxon>Pseudomonadati</taxon>
        <taxon>Pseudomonadota</taxon>
        <taxon>Gammaproteobacteria</taxon>
        <taxon>Legionellales</taxon>
        <taxon>Legionellaceae</taxon>
        <taxon>Legionella</taxon>
    </lineage>
</organism>
<dbReference type="InterPro" id="IPR036249">
    <property type="entry name" value="Thioredoxin-like_sf"/>
</dbReference>
<dbReference type="RefSeq" id="WP_028372551.1">
    <property type="nucleotide sequence ID" value="NZ_CAAAJD010000003.1"/>
</dbReference>
<comment type="caution">
    <text evidence="5">The sequence shown here is derived from an EMBL/GenBank/DDBJ whole genome shotgun (WGS) entry which is preliminary data.</text>
</comment>
<dbReference type="Pfam" id="PF03960">
    <property type="entry name" value="ArsC"/>
    <property type="match status" value="1"/>
</dbReference>
<dbReference type="PANTHER" id="PTHR30041:SF4">
    <property type="entry name" value="ARSENATE REDUCTASE"/>
    <property type="match status" value="1"/>
</dbReference>
<evidence type="ECO:0000313" key="5">
    <source>
        <dbReference type="EMBL" id="KTD22135.1"/>
    </source>
</evidence>
<evidence type="ECO:0000313" key="6">
    <source>
        <dbReference type="Proteomes" id="UP000054869"/>
    </source>
</evidence>
<evidence type="ECO:0000256" key="4">
    <source>
        <dbReference type="RuleBase" id="RU362029"/>
    </source>
</evidence>
<dbReference type="CDD" id="cd03034">
    <property type="entry name" value="ArsC_ArsC"/>
    <property type="match status" value="1"/>
</dbReference>